<dbReference type="HOGENOM" id="CLU_052684_0_0_1"/>
<protein>
    <recommendedName>
        <fullName evidence="9">Cytochrome oxidase c assembly-domain-containing protein</fullName>
    </recommendedName>
</protein>
<dbReference type="AlphaFoldDB" id="F0XJD6"/>
<accession>F0XJD6</accession>
<feature type="region of interest" description="Disordered" evidence="5">
    <location>
        <begin position="16"/>
        <end position="67"/>
    </location>
</feature>
<evidence type="ECO:0000313" key="7">
    <source>
        <dbReference type="EMBL" id="EFX02066.1"/>
    </source>
</evidence>
<evidence type="ECO:0000256" key="5">
    <source>
        <dbReference type="SAM" id="MobiDB-lite"/>
    </source>
</evidence>
<sequence length="318" mass="33712">MPFTVPLRSAADATRFTSTVPHASRRAAGPGSSATPAASRFQSPGSNGGAPGGARPPPPSFPGETPEQKVARLRAAHMAAKNAQVSRFDRIVHSARHMFDSAHRITIVGLIGFTAIAGLLTVYTTVDMMRFNHKRKLEFIAAQKQMEDDSLAAARLAYMRGDATEEQTALVEEVAAAERAAINAGAPPPARSGDGFFKMPSLLGAPSPVAAESAPTAAAPATPSSWAKSMLSREEQGEIPGSSQSRLGYESLSEEDDWPGARESDVVRAVEEHSAYLAGKAQAALDRERANQRNGGPLDRLGLEPAAAAGKKSWWKFW</sequence>
<feature type="compositionally biased region" description="Low complexity" evidence="5">
    <location>
        <begin position="26"/>
        <end position="45"/>
    </location>
</feature>
<proteinExistence type="predicted"/>
<keyword evidence="8" id="KW-1185">Reference proteome</keyword>
<dbReference type="STRING" id="655863.F0XJD6"/>
<dbReference type="eggNOG" id="ENOG502S3II">
    <property type="taxonomic scope" value="Eukaryota"/>
</dbReference>
<evidence type="ECO:0000256" key="3">
    <source>
        <dbReference type="ARBA" id="ARBA00022989"/>
    </source>
</evidence>
<evidence type="ECO:0000256" key="2">
    <source>
        <dbReference type="ARBA" id="ARBA00022692"/>
    </source>
</evidence>
<gene>
    <name evidence="7" type="ORF">CMQ_2115</name>
</gene>
<dbReference type="InParanoid" id="F0XJD6"/>
<feature type="region of interest" description="Disordered" evidence="5">
    <location>
        <begin position="281"/>
        <end position="312"/>
    </location>
</feature>
<evidence type="ECO:0000256" key="1">
    <source>
        <dbReference type="ARBA" id="ARBA00004167"/>
    </source>
</evidence>
<organism evidence="8">
    <name type="scientific">Grosmannia clavigera (strain kw1407 / UAMH 11150)</name>
    <name type="common">Blue stain fungus</name>
    <name type="synonym">Graphiocladiella clavigera</name>
    <dbReference type="NCBI Taxonomy" id="655863"/>
    <lineage>
        <taxon>Eukaryota</taxon>
        <taxon>Fungi</taxon>
        <taxon>Dikarya</taxon>
        <taxon>Ascomycota</taxon>
        <taxon>Pezizomycotina</taxon>
        <taxon>Sordariomycetes</taxon>
        <taxon>Sordariomycetidae</taxon>
        <taxon>Ophiostomatales</taxon>
        <taxon>Ophiostomataceae</taxon>
        <taxon>Leptographium</taxon>
    </lineage>
</organism>
<keyword evidence="4 6" id="KW-0472">Membrane</keyword>
<comment type="subcellular location">
    <subcellularLocation>
        <location evidence="1">Membrane</location>
        <topology evidence="1">Single-pass membrane protein</topology>
    </subcellularLocation>
</comment>
<feature type="compositionally biased region" description="Low complexity" evidence="5">
    <location>
        <begin position="213"/>
        <end position="229"/>
    </location>
</feature>
<dbReference type="InterPro" id="IPR029208">
    <property type="entry name" value="COX14"/>
</dbReference>
<keyword evidence="3 6" id="KW-1133">Transmembrane helix</keyword>
<dbReference type="GO" id="GO:0016020">
    <property type="term" value="C:membrane"/>
    <property type="evidence" value="ECO:0007669"/>
    <property type="project" value="UniProtKB-SubCell"/>
</dbReference>
<name>F0XJD6_GROCL</name>
<evidence type="ECO:0000256" key="6">
    <source>
        <dbReference type="SAM" id="Phobius"/>
    </source>
</evidence>
<dbReference type="OrthoDB" id="4205486at2759"/>
<feature type="region of interest" description="Disordered" evidence="5">
    <location>
        <begin position="213"/>
        <end position="261"/>
    </location>
</feature>
<dbReference type="Proteomes" id="UP000007796">
    <property type="component" value="Unassembled WGS sequence"/>
</dbReference>
<feature type="transmembrane region" description="Helical" evidence="6">
    <location>
        <begin position="105"/>
        <end position="126"/>
    </location>
</feature>
<reference evidence="7 8" key="1">
    <citation type="journal article" date="2011" name="Proc. Natl. Acad. Sci. U.S.A.">
        <title>Genome and transcriptome analyses of the mountain pine beetle-fungal symbiont Grosmannia clavigera, a lodgepole pine pathogen.</title>
        <authorList>
            <person name="DiGuistini S."/>
            <person name="Wang Y."/>
            <person name="Liao N.Y."/>
            <person name="Taylor G."/>
            <person name="Tanguay P."/>
            <person name="Feau N."/>
            <person name="Henrissat B."/>
            <person name="Chan S.K."/>
            <person name="Hesse-Orce U."/>
            <person name="Alamouti S.M."/>
            <person name="Tsui C.K.M."/>
            <person name="Docking R.T."/>
            <person name="Levasseur A."/>
            <person name="Haridas S."/>
            <person name="Robertson G."/>
            <person name="Birol I."/>
            <person name="Holt R.A."/>
            <person name="Marra M.A."/>
            <person name="Hamelin R.C."/>
            <person name="Hirst M."/>
            <person name="Jones S.J.M."/>
            <person name="Bohlmann J."/>
            <person name="Breuil C."/>
        </authorList>
    </citation>
    <scope>NUCLEOTIDE SEQUENCE [LARGE SCALE GENOMIC DNA]</scope>
    <source>
        <strain evidence="8">kw1407 / UAMH 11150</strain>
    </source>
</reference>
<evidence type="ECO:0000313" key="8">
    <source>
        <dbReference type="Proteomes" id="UP000007796"/>
    </source>
</evidence>
<dbReference type="Pfam" id="PF14880">
    <property type="entry name" value="COX14"/>
    <property type="match status" value="1"/>
</dbReference>
<keyword evidence="2 6" id="KW-0812">Transmembrane</keyword>
<dbReference type="RefSeq" id="XP_014171548.1">
    <property type="nucleotide sequence ID" value="XM_014316073.1"/>
</dbReference>
<evidence type="ECO:0000256" key="4">
    <source>
        <dbReference type="ARBA" id="ARBA00023136"/>
    </source>
</evidence>
<evidence type="ECO:0008006" key="9">
    <source>
        <dbReference type="Google" id="ProtNLM"/>
    </source>
</evidence>
<dbReference type="EMBL" id="GL629782">
    <property type="protein sequence ID" value="EFX02066.1"/>
    <property type="molecule type" value="Genomic_DNA"/>
</dbReference>
<dbReference type="GeneID" id="25975069"/>